<dbReference type="Proteomes" id="UP000473525">
    <property type="component" value="Unassembled WGS sequence"/>
</dbReference>
<dbReference type="GO" id="GO:0003677">
    <property type="term" value="F:DNA binding"/>
    <property type="evidence" value="ECO:0007669"/>
    <property type="project" value="UniProtKB-KW"/>
</dbReference>
<dbReference type="CDD" id="cd01107">
    <property type="entry name" value="HTH_BmrR"/>
    <property type="match status" value="1"/>
</dbReference>
<dbReference type="InterPro" id="IPR009061">
    <property type="entry name" value="DNA-bd_dom_put_sf"/>
</dbReference>
<dbReference type="InterPro" id="IPR000551">
    <property type="entry name" value="MerR-type_HTH_dom"/>
</dbReference>
<dbReference type="EMBL" id="WSEK01000003">
    <property type="protein sequence ID" value="MVQ47719.1"/>
    <property type="molecule type" value="Genomic_DNA"/>
</dbReference>
<keyword evidence="2" id="KW-0175">Coiled coil</keyword>
<accession>A0A6L6XKI4</accession>
<dbReference type="InterPro" id="IPR029442">
    <property type="entry name" value="GyrI-like"/>
</dbReference>
<feature type="coiled-coil region" evidence="2">
    <location>
        <begin position="143"/>
        <end position="170"/>
    </location>
</feature>
<protein>
    <submittedName>
        <fullName evidence="4">MerR family transcriptional regulator</fullName>
    </submittedName>
</protein>
<name>A0A6L6XKI4_9ACTN</name>
<evidence type="ECO:0000256" key="1">
    <source>
        <dbReference type="ARBA" id="ARBA00023125"/>
    </source>
</evidence>
<dbReference type="PANTHER" id="PTHR30204:SF97">
    <property type="entry name" value="MERR FAMILY REGULATORY PROTEIN"/>
    <property type="match status" value="1"/>
</dbReference>
<evidence type="ECO:0000256" key="2">
    <source>
        <dbReference type="SAM" id="Coils"/>
    </source>
</evidence>
<dbReference type="SUPFAM" id="SSF55136">
    <property type="entry name" value="Probable bacterial effector-binding domain"/>
    <property type="match status" value="1"/>
</dbReference>
<dbReference type="SMART" id="SM00422">
    <property type="entry name" value="HTH_MERR"/>
    <property type="match status" value="1"/>
</dbReference>
<dbReference type="GO" id="GO:0003700">
    <property type="term" value="F:DNA-binding transcription factor activity"/>
    <property type="evidence" value="ECO:0007669"/>
    <property type="project" value="InterPro"/>
</dbReference>
<dbReference type="InterPro" id="IPR011256">
    <property type="entry name" value="Reg_factor_effector_dom_sf"/>
</dbReference>
<dbReference type="AlphaFoldDB" id="A0A6L6XKI4"/>
<feature type="domain" description="HTH merR-type" evidence="3">
    <location>
        <begin position="59"/>
        <end position="129"/>
    </location>
</feature>
<keyword evidence="1" id="KW-0238">DNA-binding</keyword>
<sequence length="321" mass="35209">MRKVPVSSTASGPRRKLMSVMTTFLHPPVAGGSTPSAGPGNQLDPPVGGGCRVAAMTDQLSIGDFSRMTFLTVKALRHYHEVGLLEPARIDEHSGYRYYRPEQVAQARLIRRLRDLDLPVDDVRTALAAPDEESRDRVIVAHLERMSRQLQETQETVDSLRRMLSGEERLEVVHRDEAACTTLAIRGWVTGESVVGWWLEAFTELHRLVRTSGVERTGPDGAVFPTEFFAEGESEIVAFVPVASVPPLPGRVEVVERPAARHAVATYDGPMVDLDSAYSAVGRAVTEQALAADGPVVERYLPTGDPEDLIAHATEVCWPVR</sequence>
<evidence type="ECO:0000313" key="5">
    <source>
        <dbReference type="Proteomes" id="UP000473525"/>
    </source>
</evidence>
<proteinExistence type="predicted"/>
<dbReference type="SMART" id="SM00871">
    <property type="entry name" value="AraC_E_bind"/>
    <property type="match status" value="1"/>
</dbReference>
<dbReference type="Pfam" id="PF06445">
    <property type="entry name" value="GyrI-like"/>
    <property type="match status" value="1"/>
</dbReference>
<comment type="caution">
    <text evidence="4">The sequence shown here is derived from an EMBL/GenBank/DDBJ whole genome shotgun (WGS) entry which is preliminary data.</text>
</comment>
<keyword evidence="5" id="KW-1185">Reference proteome</keyword>
<gene>
    <name evidence="4" type="ORF">GON03_00900</name>
</gene>
<reference evidence="4 5" key="1">
    <citation type="submission" date="2019-12" db="EMBL/GenBank/DDBJ databases">
        <authorList>
            <person name="Huq M.A."/>
        </authorList>
    </citation>
    <scope>NUCLEOTIDE SEQUENCE [LARGE SCALE GENOMIC DNA]</scope>
    <source>
        <strain evidence="4 5">MAH-18</strain>
    </source>
</reference>
<dbReference type="SUPFAM" id="SSF46955">
    <property type="entry name" value="Putative DNA-binding domain"/>
    <property type="match status" value="1"/>
</dbReference>
<dbReference type="InterPro" id="IPR047057">
    <property type="entry name" value="MerR_fam"/>
</dbReference>
<dbReference type="PANTHER" id="PTHR30204">
    <property type="entry name" value="REDOX-CYCLING DRUG-SENSING TRANSCRIPTIONAL ACTIVATOR SOXR"/>
    <property type="match status" value="1"/>
</dbReference>
<evidence type="ECO:0000313" key="4">
    <source>
        <dbReference type="EMBL" id="MVQ47719.1"/>
    </source>
</evidence>
<dbReference type="PROSITE" id="PS50937">
    <property type="entry name" value="HTH_MERR_2"/>
    <property type="match status" value="1"/>
</dbReference>
<dbReference type="InterPro" id="IPR010499">
    <property type="entry name" value="AraC_E-bd"/>
</dbReference>
<dbReference type="Gene3D" id="1.10.1660.10">
    <property type="match status" value="1"/>
</dbReference>
<dbReference type="Gene3D" id="3.20.80.10">
    <property type="entry name" value="Regulatory factor, effector binding domain"/>
    <property type="match status" value="1"/>
</dbReference>
<organism evidence="4 5">
    <name type="scientific">Nocardioides agri</name>
    <dbReference type="NCBI Taxonomy" id="2682843"/>
    <lineage>
        <taxon>Bacteria</taxon>
        <taxon>Bacillati</taxon>
        <taxon>Actinomycetota</taxon>
        <taxon>Actinomycetes</taxon>
        <taxon>Propionibacteriales</taxon>
        <taxon>Nocardioidaceae</taxon>
        <taxon>Nocardioides</taxon>
    </lineage>
</organism>
<evidence type="ECO:0000259" key="3">
    <source>
        <dbReference type="PROSITE" id="PS50937"/>
    </source>
</evidence>
<dbReference type="Pfam" id="PF13411">
    <property type="entry name" value="MerR_1"/>
    <property type="match status" value="1"/>
</dbReference>